<sequence>MRHEILRSLAGSMVGLSLLAGSSAMAADLAPAPIAPPPVFTWTGAYVTLQVGGAWSQTSTTANAGWNTSFNGAGAFGGLNVGYNLQFNSFVLGLQAEYNFAGVTGNTFAYPLGVTNSIRQFGSVDGRLGYAFDRVLVYAIGGFAYGDIRHTMTPAIPFATGTPGHVLDFGSSAYGWDVGGGLEYAFTNNITARAEYRYYNFGTKGFTESVSLLGFPYHTVKETMQTARVGLTYKFGAPAAPVVARY</sequence>
<dbReference type="InterPro" id="IPR011250">
    <property type="entry name" value="OMP/PagP_B-barrel"/>
</dbReference>
<dbReference type="PANTHER" id="PTHR34001">
    <property type="entry name" value="BLL7405 PROTEIN"/>
    <property type="match status" value="1"/>
</dbReference>
<dbReference type="STRING" id="1612308.SAMN05444581_10274"/>
<dbReference type="EMBL" id="FOSN01000002">
    <property type="protein sequence ID" value="SFK09910.1"/>
    <property type="molecule type" value="Genomic_DNA"/>
</dbReference>
<dbReference type="Proteomes" id="UP000198755">
    <property type="component" value="Unassembled WGS sequence"/>
</dbReference>
<dbReference type="SUPFAM" id="SSF56925">
    <property type="entry name" value="OMPA-like"/>
    <property type="match status" value="1"/>
</dbReference>
<accession>A0A1I3WRB4</accession>
<feature type="domain" description="Outer membrane protein beta-barrel" evidence="7">
    <location>
        <begin position="16"/>
        <end position="235"/>
    </location>
</feature>
<protein>
    <submittedName>
        <fullName evidence="8">Outer membrane immunogenic protein</fullName>
    </submittedName>
</protein>
<proteinExistence type="inferred from homology"/>
<evidence type="ECO:0000259" key="7">
    <source>
        <dbReference type="Pfam" id="PF13505"/>
    </source>
</evidence>
<evidence type="ECO:0000256" key="2">
    <source>
        <dbReference type="ARBA" id="ARBA00022729"/>
    </source>
</evidence>
<evidence type="ECO:0000256" key="6">
    <source>
        <dbReference type="SAM" id="SignalP"/>
    </source>
</evidence>
<evidence type="ECO:0000256" key="1">
    <source>
        <dbReference type="ARBA" id="ARBA00004442"/>
    </source>
</evidence>
<dbReference type="GO" id="GO:0009279">
    <property type="term" value="C:cell outer membrane"/>
    <property type="evidence" value="ECO:0007669"/>
    <property type="project" value="UniProtKB-SubCell"/>
</dbReference>
<dbReference type="Gene3D" id="2.40.160.20">
    <property type="match status" value="1"/>
</dbReference>
<evidence type="ECO:0000256" key="3">
    <source>
        <dbReference type="ARBA" id="ARBA00023136"/>
    </source>
</evidence>
<dbReference type="PANTHER" id="PTHR34001:SF3">
    <property type="entry name" value="BLL7405 PROTEIN"/>
    <property type="match status" value="1"/>
</dbReference>
<gene>
    <name evidence="8" type="ORF">SAMN05444581_10274</name>
</gene>
<keyword evidence="4" id="KW-0998">Cell outer membrane</keyword>
<dbReference type="InterPro" id="IPR051692">
    <property type="entry name" value="OMP-like"/>
</dbReference>
<dbReference type="InterPro" id="IPR027385">
    <property type="entry name" value="Beta-barrel_OMP"/>
</dbReference>
<comment type="similarity">
    <text evidence="5">Belongs to the Omp25/RopB family.</text>
</comment>
<evidence type="ECO:0000313" key="8">
    <source>
        <dbReference type="EMBL" id="SFK09910.1"/>
    </source>
</evidence>
<dbReference type="AlphaFoldDB" id="A0A1I3WRB4"/>
<evidence type="ECO:0000313" key="9">
    <source>
        <dbReference type="Proteomes" id="UP000198755"/>
    </source>
</evidence>
<keyword evidence="3" id="KW-0472">Membrane</keyword>
<evidence type="ECO:0000256" key="4">
    <source>
        <dbReference type="ARBA" id="ARBA00023237"/>
    </source>
</evidence>
<name>A0A1I3WRB4_9HYPH</name>
<keyword evidence="2 6" id="KW-0732">Signal</keyword>
<reference evidence="8 9" key="1">
    <citation type="submission" date="2016-10" db="EMBL/GenBank/DDBJ databases">
        <authorList>
            <person name="de Groot N.N."/>
        </authorList>
    </citation>
    <scope>NUCLEOTIDE SEQUENCE [LARGE SCALE GENOMIC DNA]</scope>
    <source>
        <strain evidence="8 9">NE2</strain>
    </source>
</reference>
<feature type="signal peptide" evidence="6">
    <location>
        <begin position="1"/>
        <end position="26"/>
    </location>
</feature>
<evidence type="ECO:0000256" key="5">
    <source>
        <dbReference type="ARBA" id="ARBA00038306"/>
    </source>
</evidence>
<keyword evidence="9" id="KW-1185">Reference proteome</keyword>
<dbReference type="OrthoDB" id="9815357at2"/>
<feature type="chain" id="PRO_5011739212" evidence="6">
    <location>
        <begin position="27"/>
        <end position="246"/>
    </location>
</feature>
<organism evidence="8 9">
    <name type="scientific">Methylocapsa palsarum</name>
    <dbReference type="NCBI Taxonomy" id="1612308"/>
    <lineage>
        <taxon>Bacteria</taxon>
        <taxon>Pseudomonadati</taxon>
        <taxon>Pseudomonadota</taxon>
        <taxon>Alphaproteobacteria</taxon>
        <taxon>Hyphomicrobiales</taxon>
        <taxon>Beijerinckiaceae</taxon>
        <taxon>Methylocapsa</taxon>
    </lineage>
</organism>
<dbReference type="Pfam" id="PF13505">
    <property type="entry name" value="OMP_b-brl"/>
    <property type="match status" value="1"/>
</dbReference>
<comment type="subcellular location">
    <subcellularLocation>
        <location evidence="1">Cell outer membrane</location>
    </subcellularLocation>
</comment>
<dbReference type="RefSeq" id="WP_091677840.1">
    <property type="nucleotide sequence ID" value="NZ_FOSN01000002.1"/>
</dbReference>